<dbReference type="AlphaFoldDB" id="A0A8C4WNL8"/>
<evidence type="ECO:0000256" key="2">
    <source>
        <dbReference type="ARBA" id="ARBA00023157"/>
    </source>
</evidence>
<feature type="domain" description="Immunoglobulin" evidence="4">
    <location>
        <begin position="33"/>
        <end position="114"/>
    </location>
</feature>
<keyword evidence="1" id="KW-0732">Signal</keyword>
<keyword evidence="2" id="KW-1015">Disulfide bond</keyword>
<dbReference type="Proteomes" id="UP000694390">
    <property type="component" value="Unassembled WGS sequence"/>
</dbReference>
<evidence type="ECO:0000313" key="6">
    <source>
        <dbReference type="Proteomes" id="UP000694390"/>
    </source>
</evidence>
<evidence type="ECO:0000259" key="4">
    <source>
        <dbReference type="SMART" id="SM00409"/>
    </source>
</evidence>
<accession>A0A8C4WNL8</accession>
<dbReference type="PANTHER" id="PTHR11738:SF186">
    <property type="entry name" value="OSTEOCLAST-ASSOCIATED IMMUNOGLOBULIN-LIKE RECEPTOR"/>
    <property type="match status" value="1"/>
</dbReference>
<reference evidence="5" key="2">
    <citation type="submission" date="2025-09" db="UniProtKB">
        <authorList>
            <consortium name="Ensembl"/>
        </authorList>
    </citation>
    <scope>IDENTIFICATION</scope>
</reference>
<protein>
    <recommendedName>
        <fullName evidence="4">Immunoglobulin domain-containing protein</fullName>
    </recommendedName>
</protein>
<dbReference type="SUPFAM" id="SSF48726">
    <property type="entry name" value="Immunoglobulin"/>
    <property type="match status" value="2"/>
</dbReference>
<organism evidence="5 6">
    <name type="scientific">Gopherus evgoodei</name>
    <name type="common">Goodes thornscrub tortoise</name>
    <dbReference type="NCBI Taxonomy" id="1825980"/>
    <lineage>
        <taxon>Eukaryota</taxon>
        <taxon>Metazoa</taxon>
        <taxon>Chordata</taxon>
        <taxon>Craniata</taxon>
        <taxon>Vertebrata</taxon>
        <taxon>Euteleostomi</taxon>
        <taxon>Archelosauria</taxon>
        <taxon>Testudinata</taxon>
        <taxon>Testudines</taxon>
        <taxon>Cryptodira</taxon>
        <taxon>Durocryptodira</taxon>
        <taxon>Testudinoidea</taxon>
        <taxon>Testudinidae</taxon>
        <taxon>Gopherus</taxon>
    </lineage>
</organism>
<evidence type="ECO:0000256" key="1">
    <source>
        <dbReference type="ARBA" id="ARBA00022729"/>
    </source>
</evidence>
<dbReference type="OrthoDB" id="9544052at2759"/>
<dbReference type="GeneTree" id="ENSGT00990000204852"/>
<sequence length="255" mass="27831">RNFPPGQIGRGPGGFLLSSAAWGTGHFPSISVSPRAVIAPGAAVTLRCQCWCWDRRLFLYKDGIEIWELDPAGDEFTIPSARWEHAGAYSCRSHALWDPPNWSYASDIVWIIVAGEGPGLASLFPAPHPVRLLMSVCPDGTFRAGLCPEDAGSYSCYYRSKSDPPVWSYPSDPVELVVAGEWPSSTSPLPAPHPAEPSGGLALVGRSEPVLNSLPSSLENGILLREFCTKKLKILHKYLKIWQNVADFICQNNTI</sequence>
<dbReference type="PANTHER" id="PTHR11738">
    <property type="entry name" value="MHC CLASS I NK CELL RECEPTOR"/>
    <property type="match status" value="1"/>
</dbReference>
<dbReference type="InterPro" id="IPR050412">
    <property type="entry name" value="Ig-like_Receptors_ImmuneReg"/>
</dbReference>
<evidence type="ECO:0000256" key="3">
    <source>
        <dbReference type="ARBA" id="ARBA00023319"/>
    </source>
</evidence>
<dbReference type="InterPro" id="IPR036179">
    <property type="entry name" value="Ig-like_dom_sf"/>
</dbReference>
<reference evidence="5" key="1">
    <citation type="submission" date="2025-08" db="UniProtKB">
        <authorList>
            <consortium name="Ensembl"/>
        </authorList>
    </citation>
    <scope>IDENTIFICATION</scope>
</reference>
<dbReference type="GO" id="GO:0002764">
    <property type="term" value="P:immune response-regulating signaling pathway"/>
    <property type="evidence" value="ECO:0007669"/>
    <property type="project" value="TreeGrafter"/>
</dbReference>
<dbReference type="FunFam" id="2.60.40.10:FF:000049">
    <property type="entry name" value="Leukocyte immunoglobulin-like receptor subfamily B member 1"/>
    <property type="match status" value="1"/>
</dbReference>
<dbReference type="Gene3D" id="2.60.40.10">
    <property type="entry name" value="Immunoglobulins"/>
    <property type="match status" value="2"/>
</dbReference>
<dbReference type="Ensembl" id="ENSGEVT00005021123.1">
    <property type="protein sequence ID" value="ENSGEVP00005020109.1"/>
    <property type="gene ID" value="ENSGEVG00005014121.1"/>
</dbReference>
<evidence type="ECO:0000313" key="5">
    <source>
        <dbReference type="Ensembl" id="ENSGEVP00005020109.1"/>
    </source>
</evidence>
<dbReference type="InterPro" id="IPR003599">
    <property type="entry name" value="Ig_sub"/>
</dbReference>
<keyword evidence="6" id="KW-1185">Reference proteome</keyword>
<keyword evidence="3" id="KW-0393">Immunoglobulin domain</keyword>
<dbReference type="InterPro" id="IPR013783">
    <property type="entry name" value="Ig-like_fold"/>
</dbReference>
<proteinExistence type="predicted"/>
<dbReference type="SMART" id="SM00409">
    <property type="entry name" value="IG"/>
    <property type="match status" value="1"/>
</dbReference>
<name>A0A8C4WNL8_9SAUR</name>